<dbReference type="InterPro" id="IPR001315">
    <property type="entry name" value="CARD"/>
</dbReference>
<dbReference type="CDD" id="cd01671">
    <property type="entry name" value="CARD"/>
    <property type="match status" value="1"/>
</dbReference>
<gene>
    <name evidence="2" type="ORF">E2986_11219</name>
</gene>
<evidence type="ECO:0000259" key="1">
    <source>
        <dbReference type="PROSITE" id="PS50209"/>
    </source>
</evidence>
<dbReference type="SUPFAM" id="SSF47986">
    <property type="entry name" value="DEATH domain"/>
    <property type="match status" value="1"/>
</dbReference>
<name>A0A833S3Q9_9HYME</name>
<evidence type="ECO:0000313" key="2">
    <source>
        <dbReference type="EMBL" id="KAF3424145.1"/>
    </source>
</evidence>
<dbReference type="GO" id="GO:0042981">
    <property type="term" value="P:regulation of apoptotic process"/>
    <property type="evidence" value="ECO:0007669"/>
    <property type="project" value="InterPro"/>
</dbReference>
<dbReference type="Proteomes" id="UP000655588">
    <property type="component" value="Unassembled WGS sequence"/>
</dbReference>
<evidence type="ECO:0000313" key="3">
    <source>
        <dbReference type="Proteomes" id="UP000655588"/>
    </source>
</evidence>
<organism evidence="2 3">
    <name type="scientific">Frieseomelitta varia</name>
    <dbReference type="NCBI Taxonomy" id="561572"/>
    <lineage>
        <taxon>Eukaryota</taxon>
        <taxon>Metazoa</taxon>
        <taxon>Ecdysozoa</taxon>
        <taxon>Arthropoda</taxon>
        <taxon>Hexapoda</taxon>
        <taxon>Insecta</taxon>
        <taxon>Pterygota</taxon>
        <taxon>Neoptera</taxon>
        <taxon>Endopterygota</taxon>
        <taxon>Hymenoptera</taxon>
        <taxon>Apocrita</taxon>
        <taxon>Aculeata</taxon>
        <taxon>Apoidea</taxon>
        <taxon>Anthophila</taxon>
        <taxon>Apidae</taxon>
        <taxon>Frieseomelitta</taxon>
    </lineage>
</organism>
<dbReference type="InterPro" id="IPR011029">
    <property type="entry name" value="DEATH-like_dom_sf"/>
</dbReference>
<accession>A0A833S3Q9</accession>
<keyword evidence="3" id="KW-1185">Reference proteome</keyword>
<dbReference type="EMBL" id="WNWW01000491">
    <property type="protein sequence ID" value="KAF3424145.1"/>
    <property type="molecule type" value="Genomic_DNA"/>
</dbReference>
<proteinExistence type="predicted"/>
<protein>
    <recommendedName>
        <fullName evidence="1">CARD domain-containing protein</fullName>
    </recommendedName>
</protein>
<dbReference type="Pfam" id="PF00619">
    <property type="entry name" value="CARD"/>
    <property type="match status" value="1"/>
</dbReference>
<dbReference type="PROSITE" id="PS50209">
    <property type="entry name" value="CARD"/>
    <property type="match status" value="1"/>
</dbReference>
<dbReference type="Gene3D" id="1.10.533.10">
    <property type="entry name" value="Death Domain, Fas"/>
    <property type="match status" value="1"/>
</dbReference>
<reference evidence="2" key="1">
    <citation type="submission" date="2019-11" db="EMBL/GenBank/DDBJ databases">
        <title>The nuclear and mitochondrial genomes of Frieseomelitta varia - a highly eusocial stingless bee (Meliponini) with a permanently sterile worker caste.</title>
        <authorList>
            <person name="Freitas F.C.P."/>
            <person name="Lourenco A.P."/>
            <person name="Nunes F.M.F."/>
            <person name="Paschoal A.R."/>
            <person name="Abreu F.C.P."/>
            <person name="Barbin F.O."/>
            <person name="Bataglia L."/>
            <person name="Cardoso-Junior C.A.M."/>
            <person name="Cervoni M.S."/>
            <person name="Silva S.R."/>
            <person name="Dalarmi F."/>
            <person name="Del Lama M.A."/>
            <person name="Depintor T.S."/>
            <person name="Ferreira K.M."/>
            <person name="Goria P.S."/>
            <person name="Jaskot M.C."/>
            <person name="Lago D.C."/>
            <person name="Luna-Lucena D."/>
            <person name="Moda L.M."/>
            <person name="Nascimento L."/>
            <person name="Pedrino M."/>
            <person name="Rabico F.O."/>
            <person name="Sanches F.C."/>
            <person name="Santos D.E."/>
            <person name="Santos C.G."/>
            <person name="Vieira J."/>
            <person name="Lopes T.F."/>
            <person name="Barchuk A.R."/>
            <person name="Hartfelder K."/>
            <person name="Simoes Z.L.P."/>
            <person name="Bitondi M.M.G."/>
            <person name="Pinheiro D.G."/>
        </authorList>
    </citation>
    <scope>NUCLEOTIDE SEQUENCE</scope>
    <source>
        <strain evidence="2">USP_RPSP 00005682</strain>
        <tissue evidence="2">Whole individual</tissue>
    </source>
</reference>
<dbReference type="AlphaFoldDB" id="A0A833S3Q9"/>
<feature type="domain" description="CARD" evidence="1">
    <location>
        <begin position="1"/>
        <end position="92"/>
    </location>
</feature>
<sequence length="141" mass="16771">MDQMDRDTLDSCCEEIIPKIDMIQLWPKLLQNQIFNRDDVNVRRWEQNLTEEATIRDIYLTIKTRGPHAFSGLIISLCQIGQEDLADILEERRYRLCNNRSQGDFFRNIQVLEKPLQISVRKEESFELLCVYDFRDPTLAF</sequence>
<comment type="caution">
    <text evidence="2">The sequence shown here is derived from an EMBL/GenBank/DDBJ whole genome shotgun (WGS) entry which is preliminary data.</text>
</comment>